<keyword evidence="3 6" id="KW-0328">Glycosyltransferase</keyword>
<comment type="subcellular location">
    <subcellularLocation>
        <location evidence="1">Membrane</location>
    </subcellularLocation>
</comment>
<dbReference type="EMBL" id="BEGY01000077">
    <property type="protein sequence ID" value="GAX82257.1"/>
    <property type="molecule type" value="Genomic_DNA"/>
</dbReference>
<keyword evidence="9" id="KW-1185">Reference proteome</keyword>
<evidence type="ECO:0000256" key="2">
    <source>
        <dbReference type="ARBA" id="ARBA00007647"/>
    </source>
</evidence>
<evidence type="ECO:0000256" key="3">
    <source>
        <dbReference type="ARBA" id="ARBA00022676"/>
    </source>
</evidence>
<evidence type="ECO:0000256" key="6">
    <source>
        <dbReference type="RuleBase" id="RU366017"/>
    </source>
</evidence>
<proteinExistence type="inferred from homology"/>
<dbReference type="GO" id="GO:0016757">
    <property type="term" value="F:glycosyltransferase activity"/>
    <property type="evidence" value="ECO:0007669"/>
    <property type="project" value="UniProtKB-UniRule"/>
</dbReference>
<keyword evidence="5" id="KW-0472">Membrane</keyword>
<name>A0A250XGQ0_9CHLO</name>
<comment type="similarity">
    <text evidence="2 6">Belongs to the glycosyltransferase 92 family.</text>
</comment>
<keyword evidence="4 6" id="KW-0808">Transferase</keyword>
<organism evidence="8 9">
    <name type="scientific">Chlamydomonas eustigma</name>
    <dbReference type="NCBI Taxonomy" id="1157962"/>
    <lineage>
        <taxon>Eukaryota</taxon>
        <taxon>Viridiplantae</taxon>
        <taxon>Chlorophyta</taxon>
        <taxon>core chlorophytes</taxon>
        <taxon>Chlorophyceae</taxon>
        <taxon>CS clade</taxon>
        <taxon>Chlamydomonadales</taxon>
        <taxon>Chlamydomonadaceae</taxon>
        <taxon>Chlamydomonas</taxon>
    </lineage>
</organism>
<gene>
    <name evidence="8" type="ORF">CEUSTIGMA_g9685.t1</name>
</gene>
<evidence type="ECO:0000313" key="8">
    <source>
        <dbReference type="EMBL" id="GAX82257.1"/>
    </source>
</evidence>
<protein>
    <recommendedName>
        <fullName evidence="6">Glycosyltransferase family 92 protein</fullName>
        <ecNumber evidence="6">2.4.1.-</ecNumber>
    </recommendedName>
</protein>
<evidence type="ECO:0000313" key="9">
    <source>
        <dbReference type="Proteomes" id="UP000232323"/>
    </source>
</evidence>
<accession>A0A250XGQ0</accession>
<evidence type="ECO:0000256" key="7">
    <source>
        <dbReference type="SAM" id="SignalP"/>
    </source>
</evidence>
<feature type="chain" id="PRO_5012535525" description="Glycosyltransferase family 92 protein" evidence="7">
    <location>
        <begin position="20"/>
        <end position="485"/>
    </location>
</feature>
<dbReference type="AlphaFoldDB" id="A0A250XGQ0"/>
<dbReference type="Proteomes" id="UP000232323">
    <property type="component" value="Unassembled WGS sequence"/>
</dbReference>
<comment type="caution">
    <text evidence="8">The sequence shown here is derived from an EMBL/GenBank/DDBJ whole genome shotgun (WGS) entry which is preliminary data.</text>
</comment>
<sequence>MQLPLFTLFVFSTFMLVTCLRPYFIDSGDIGVSKCTMQGVFGEDQATLHLWIRADVDVTEYKDDKFQAQLRVKGFLVLESLEQGWSGPQLMQSVAAVRSFSFKIYVRPHHSSTSWELSKWNMRRQPKNKVLPFWGNFTLNQIPASRFIWEYEVSVRGLDYTCQLVADVHSPVRVKGWTEAADEARSEDLGQGPGVPKALGRPGQVSFLLSPFYGSGVSAYASVLAWHIAWHQKFGVDIYILYVTRQMTELLENPMIQMLVQRGWLKLVLWRDMPIPKQGTPYAHQVIIYNHGALSLMDEDSLVIVADLDEYFLTPEPVSIHQVMSKCVVDLEEVGAPVATLIIKRYNILDKASAASNVSELPLWIPKLGNSRSLNITPWMDLKLPSLAEHPLTMYNSQAEYRPESGFAKKPIHRPNLCKSIYVHGGFPMEGMREVQADPACARLLHVVNMNKPRMPYPNKMNPMKPKWMWPLTSGTGNKDGDTDS</sequence>
<evidence type="ECO:0000256" key="1">
    <source>
        <dbReference type="ARBA" id="ARBA00004370"/>
    </source>
</evidence>
<evidence type="ECO:0000256" key="5">
    <source>
        <dbReference type="ARBA" id="ARBA00023136"/>
    </source>
</evidence>
<dbReference type="InterPro" id="IPR008166">
    <property type="entry name" value="Glyco_transf_92"/>
</dbReference>
<dbReference type="OrthoDB" id="537403at2759"/>
<dbReference type="GO" id="GO:0016020">
    <property type="term" value="C:membrane"/>
    <property type="evidence" value="ECO:0007669"/>
    <property type="project" value="UniProtKB-SubCell"/>
</dbReference>
<keyword evidence="7" id="KW-0732">Signal</keyword>
<dbReference type="EC" id="2.4.1.-" evidence="6"/>
<feature type="signal peptide" evidence="7">
    <location>
        <begin position="1"/>
        <end position="19"/>
    </location>
</feature>
<dbReference type="Pfam" id="PF01697">
    <property type="entry name" value="Glyco_transf_92"/>
    <property type="match status" value="1"/>
</dbReference>
<reference evidence="8 9" key="1">
    <citation type="submission" date="2017-08" db="EMBL/GenBank/DDBJ databases">
        <title>Acidophilic green algal genome provides insights into adaptation to an acidic environment.</title>
        <authorList>
            <person name="Hirooka S."/>
            <person name="Hirose Y."/>
            <person name="Kanesaki Y."/>
            <person name="Higuchi S."/>
            <person name="Fujiwara T."/>
            <person name="Onuma R."/>
            <person name="Era A."/>
            <person name="Ohbayashi R."/>
            <person name="Uzuka A."/>
            <person name="Nozaki H."/>
            <person name="Yoshikawa H."/>
            <person name="Miyagishima S.Y."/>
        </authorList>
    </citation>
    <scope>NUCLEOTIDE SEQUENCE [LARGE SCALE GENOMIC DNA]</scope>
    <source>
        <strain evidence="8 9">NIES-2499</strain>
    </source>
</reference>
<evidence type="ECO:0000256" key="4">
    <source>
        <dbReference type="ARBA" id="ARBA00022679"/>
    </source>
</evidence>